<dbReference type="PANTHER" id="PTHR13282">
    <property type="entry name" value="PROTEIN FAM32A"/>
    <property type="match status" value="1"/>
</dbReference>
<dbReference type="EMBL" id="JBAMMX010000015">
    <property type="protein sequence ID" value="KAK6925817.1"/>
    <property type="molecule type" value="Genomic_DNA"/>
</dbReference>
<proteinExistence type="predicted"/>
<feature type="region of interest" description="Disordered" evidence="1">
    <location>
        <begin position="91"/>
        <end position="133"/>
    </location>
</feature>
<comment type="caution">
    <text evidence="2">The sequence shown here is derived from an EMBL/GenBank/DDBJ whole genome shotgun (WGS) entry which is preliminary data.</text>
</comment>
<evidence type="ECO:0000313" key="3">
    <source>
        <dbReference type="Proteomes" id="UP001370490"/>
    </source>
</evidence>
<dbReference type="AlphaFoldDB" id="A0AAN8Z5M5"/>
<feature type="compositionally biased region" description="Basic and acidic residues" evidence="1">
    <location>
        <begin position="114"/>
        <end position="133"/>
    </location>
</feature>
<accession>A0AAN8Z5M5</accession>
<protein>
    <submittedName>
        <fullName evidence="2">Protein FAM32A</fullName>
    </submittedName>
</protein>
<feature type="compositionally biased region" description="Polar residues" evidence="1">
    <location>
        <begin position="94"/>
        <end position="104"/>
    </location>
</feature>
<organism evidence="2 3">
    <name type="scientific">Dillenia turbinata</name>
    <dbReference type="NCBI Taxonomy" id="194707"/>
    <lineage>
        <taxon>Eukaryota</taxon>
        <taxon>Viridiplantae</taxon>
        <taxon>Streptophyta</taxon>
        <taxon>Embryophyta</taxon>
        <taxon>Tracheophyta</taxon>
        <taxon>Spermatophyta</taxon>
        <taxon>Magnoliopsida</taxon>
        <taxon>eudicotyledons</taxon>
        <taxon>Gunneridae</taxon>
        <taxon>Pentapetalae</taxon>
        <taxon>Dilleniales</taxon>
        <taxon>Dilleniaceae</taxon>
        <taxon>Dillenia</taxon>
    </lineage>
</organism>
<reference evidence="2 3" key="1">
    <citation type="submission" date="2023-12" db="EMBL/GenBank/DDBJ databases">
        <title>A high-quality genome assembly for Dillenia turbinata (Dilleniales).</title>
        <authorList>
            <person name="Chanderbali A."/>
        </authorList>
    </citation>
    <scope>NUCLEOTIDE SEQUENCE [LARGE SCALE GENOMIC DNA]</scope>
    <source>
        <strain evidence="2">LSX21</strain>
        <tissue evidence="2">Leaf</tissue>
    </source>
</reference>
<dbReference type="InterPro" id="IPR013865">
    <property type="entry name" value="FAM32A"/>
</dbReference>
<keyword evidence="3" id="KW-1185">Reference proteome</keyword>
<gene>
    <name evidence="2" type="ORF">RJ641_007536</name>
</gene>
<dbReference type="PANTHER" id="PTHR13282:SF6">
    <property type="entry name" value="PROTEIN FAM32A"/>
    <property type="match status" value="1"/>
</dbReference>
<evidence type="ECO:0000313" key="2">
    <source>
        <dbReference type="EMBL" id="KAK6925817.1"/>
    </source>
</evidence>
<dbReference type="Pfam" id="PF08555">
    <property type="entry name" value="FAM32A"/>
    <property type="match status" value="1"/>
</dbReference>
<dbReference type="GO" id="GO:0005730">
    <property type="term" value="C:nucleolus"/>
    <property type="evidence" value="ECO:0007669"/>
    <property type="project" value="TreeGrafter"/>
</dbReference>
<sequence>MSGYENVVGGKLKLKGKALDVKAGGVKKKKKINKNKLLSQDTPHDSFKDSKSFTLKFDTSKCKLSLYDSNARASGSDLGTACRKFWCAADDDTGVSTGEDTAVSTDHVEDLDDADKQGGKGDGPSHDDHLTPAERRYYEQREKIDLKRLAKTANKSHRDRIQNFNQYLANMSEHYDIPKYSYRI</sequence>
<dbReference type="Proteomes" id="UP001370490">
    <property type="component" value="Unassembled WGS sequence"/>
</dbReference>
<name>A0AAN8Z5M5_9MAGN</name>
<evidence type="ECO:0000256" key="1">
    <source>
        <dbReference type="SAM" id="MobiDB-lite"/>
    </source>
</evidence>